<keyword evidence="2 5" id="KW-0378">Hydrolase</keyword>
<evidence type="ECO:0000313" key="6">
    <source>
        <dbReference type="Proteomes" id="UP000520156"/>
    </source>
</evidence>
<feature type="signal peptide" evidence="3">
    <location>
        <begin position="1"/>
        <end position="28"/>
    </location>
</feature>
<protein>
    <submittedName>
        <fullName evidence="5">Glycoside hydrolase</fullName>
    </submittedName>
</protein>
<dbReference type="Pfam" id="PF22666">
    <property type="entry name" value="Glyco_hydro_2_N2"/>
    <property type="match status" value="1"/>
</dbReference>
<keyword evidence="6" id="KW-1185">Reference proteome</keyword>
<dbReference type="SUPFAM" id="SSF49785">
    <property type="entry name" value="Galactose-binding domain-like"/>
    <property type="match status" value="1"/>
</dbReference>
<dbReference type="EMBL" id="JACLAU010000033">
    <property type="protein sequence ID" value="MBC2653056.1"/>
    <property type="molecule type" value="Genomic_DNA"/>
</dbReference>
<dbReference type="PANTHER" id="PTHR43817:SF1">
    <property type="entry name" value="HYDROLASE, FAMILY 43, PUTATIVE (AFU_ORTHOLOGUE AFUA_3G01660)-RELATED"/>
    <property type="match status" value="1"/>
</dbReference>
<dbReference type="Gene3D" id="2.60.120.260">
    <property type="entry name" value="Galactose-binding domain-like"/>
    <property type="match status" value="1"/>
</dbReference>
<name>A0A7X1F9Y7_9SPHN</name>
<dbReference type="Pfam" id="PF17132">
    <property type="entry name" value="Glyco_hydro_106"/>
    <property type="match status" value="1"/>
</dbReference>
<organism evidence="5 6">
    <name type="scientific">Novosphingobium aerophilum</name>
    <dbReference type="NCBI Taxonomy" id="2839843"/>
    <lineage>
        <taxon>Bacteria</taxon>
        <taxon>Pseudomonadati</taxon>
        <taxon>Pseudomonadota</taxon>
        <taxon>Alphaproteobacteria</taxon>
        <taxon>Sphingomonadales</taxon>
        <taxon>Sphingomonadaceae</taxon>
        <taxon>Novosphingobium</taxon>
    </lineage>
</organism>
<evidence type="ECO:0000313" key="5">
    <source>
        <dbReference type="EMBL" id="MBC2653056.1"/>
    </source>
</evidence>
<keyword evidence="1 3" id="KW-0732">Signal</keyword>
<dbReference type="PANTHER" id="PTHR43817">
    <property type="entry name" value="GLYCOSYL HYDROLASE"/>
    <property type="match status" value="1"/>
</dbReference>
<reference evidence="5 6" key="1">
    <citation type="submission" date="2020-08" db="EMBL/GenBank/DDBJ databases">
        <title>The genome sequence of Novosphingobium flavum 4Y4.</title>
        <authorList>
            <person name="Liu Y."/>
        </authorList>
    </citation>
    <scope>NUCLEOTIDE SEQUENCE [LARGE SCALE GENOMIC DNA]</scope>
    <source>
        <strain evidence="5 6">4Y4</strain>
    </source>
</reference>
<comment type="caution">
    <text evidence="5">The sequence shown here is derived from an EMBL/GenBank/DDBJ whole genome shotgun (WGS) entry which is preliminary data.</text>
</comment>
<sequence length="1144" mass="123965">MTTSSLTRRRLAAALLAEALLVPGQVQAQDERPSADPLLEGFRNPPAEARPRVWWHWMNGNISEDGIRADLRWMKDVGIGGAQAFDASMQSPKIVPERLPFMSPGWQTAIRTAAREADTLGLELAIASSPGFTETGGPWVPPEDGIKKLVWSQTRIFVKRGRGGAQAALRLPAPPAITGPFQTIPVDPAGGLTLTGSGHRIPIAPQTYRDIAVLAWPVKEVGEIATPTFADGQDKPLSATSLSDEDLVTAVELARSAKSDPALVARFARPQTIRSARIFLPGGAGRYAGGALEPVLEASDDGTSWRKVGSFAASAVPVTISFAPVTASRFRVVFQRIEGGRVAGFTPPVPGLDMAALGRMLGGGGAALMGGSGIKVGDFRLMADPKVDRAETRAGFDVVPDYFALPQTAPDDPGVQPAQVIDLTERLRADGSLDWQPPAGQWHVLRLGWSLTGVVNHPASPEATGLEVDKLDGAAVRRYLDHYVGLYRQAVGPDLLGARGIRALLNDSIESGPANWTPRLREKFIGLRGYDPLPWMPTLTGTIIGSRAQSDRFLFDYRRTLSDLMASEHYGTVAAFAREQGLITYGEAQEHGRPQLGDDLAMRRHADVPMAALWTFPREKGPQLNYLVDMRGAASVANIYGKPFAAAEMMTSLLSPWAFGPADLKRVADLAFVNGINRPIIHTSVHVPVEDRKPGLSLFIFGQYFNRNESWAKLARPWVDYLARNAFLLQQGRTVADIAYYYGEEAPLTGLYSERTVPDAPRGYGYDFVNSDALMESLANEGADLISPGGARYRALYLGGSARHMTLATLRRLNGLVRDGATVIGLRPSTSPGLQDDPVEYSRLVGEMWLGGDVAKVGKGRVIASDNPEAAMIRIGLVPDFRVTADAPDADIAFLHRRLVDGDLYFVTNRKPRAERFEARFRVSGKMPELWNAVSGEVTSVSYRIEGGETIVPLNLPIDGAVHVVFRKPATASAYVAPERRLGAVADLNSGWQVAFEPGRGAPATLAMPELVPLDKHDNADVRYFSGIATYTRTFRAPKGWKPGQPLWLDLGEAREIAEVTINDRRVGGVWNAPYRLEIGAFARRGKNDLSIRVANLWVNRMIGDAQPGATKVTWTASPTYTANAPLRRSGLIGPVRLLAGEAK</sequence>
<dbReference type="Proteomes" id="UP000520156">
    <property type="component" value="Unassembled WGS sequence"/>
</dbReference>
<evidence type="ECO:0000259" key="4">
    <source>
        <dbReference type="Pfam" id="PF22666"/>
    </source>
</evidence>
<evidence type="ECO:0000256" key="2">
    <source>
        <dbReference type="ARBA" id="ARBA00022801"/>
    </source>
</evidence>
<feature type="chain" id="PRO_5030895675" evidence="3">
    <location>
        <begin position="29"/>
        <end position="1144"/>
    </location>
</feature>
<dbReference type="AlphaFoldDB" id="A0A7X1F9Y7"/>
<gene>
    <name evidence="5" type="ORF">H7F49_15265</name>
</gene>
<dbReference type="GO" id="GO:0004553">
    <property type="term" value="F:hydrolase activity, hydrolyzing O-glycosyl compounds"/>
    <property type="evidence" value="ECO:0007669"/>
    <property type="project" value="UniProtKB-ARBA"/>
</dbReference>
<dbReference type="NCBIfam" id="NF045579">
    <property type="entry name" value="rhamnoside_JR"/>
    <property type="match status" value="1"/>
</dbReference>
<dbReference type="InterPro" id="IPR008979">
    <property type="entry name" value="Galactose-bd-like_sf"/>
</dbReference>
<feature type="domain" description="Beta-mannosidase-like galactose-binding" evidence="4">
    <location>
        <begin position="1029"/>
        <end position="1101"/>
    </location>
</feature>
<dbReference type="InterPro" id="IPR054593">
    <property type="entry name" value="Beta-mannosidase-like_N2"/>
</dbReference>
<evidence type="ECO:0000256" key="1">
    <source>
        <dbReference type="ARBA" id="ARBA00022729"/>
    </source>
</evidence>
<dbReference type="RefSeq" id="WP_185684444.1">
    <property type="nucleotide sequence ID" value="NZ_JACLAU010000033.1"/>
</dbReference>
<evidence type="ECO:0000256" key="3">
    <source>
        <dbReference type="SAM" id="SignalP"/>
    </source>
</evidence>
<accession>A0A7X1F9Y7</accession>
<proteinExistence type="predicted"/>